<keyword evidence="4" id="KW-0520">NAD</keyword>
<dbReference type="CDD" id="cd07124">
    <property type="entry name" value="ALDH_PutA-P5CDH-RocA"/>
    <property type="match status" value="1"/>
</dbReference>
<evidence type="ECO:0000259" key="6">
    <source>
        <dbReference type="Pfam" id="PF00171"/>
    </source>
</evidence>
<dbReference type="InterPro" id="IPR050485">
    <property type="entry name" value="Proline_metab_enzyme"/>
</dbReference>
<dbReference type="PANTHER" id="PTHR42862">
    <property type="entry name" value="DELTA-1-PYRROLINE-5-CARBOXYLATE DEHYDROGENASE 1, ISOFORM A-RELATED"/>
    <property type="match status" value="1"/>
</dbReference>
<dbReference type="GO" id="GO:0003842">
    <property type="term" value="F:L-glutamate gamma-semialdehyde dehydrogenase activity"/>
    <property type="evidence" value="ECO:0007669"/>
    <property type="project" value="UniProtKB-EC"/>
</dbReference>
<evidence type="ECO:0000256" key="4">
    <source>
        <dbReference type="ARBA" id="ARBA00023027"/>
    </source>
</evidence>
<dbReference type="AlphaFoldDB" id="V6AVV4"/>
<dbReference type="PROSITE" id="PS00070">
    <property type="entry name" value="ALDEHYDE_DEHYDR_CYS"/>
    <property type="match status" value="1"/>
</dbReference>
<sequence length="523" mass="57856">MIENENTWLKAIQNKTTDEFHKKFDQALESLKNELGKTYPLIINGKEIKFDQTFEVRSPSDTSIILGKFPLATKEHADQAILAAKEAFHSWSQTHYTERVKLFFQLADNFSAQKFRLAAIISMENGKNRLEAMGEIDETIDFLRFYADQLDTNQGFVKPTKSANPNEKTQSVLKPYGVWGIIPPFNFPSAIAIGMSSGALITANTVVLKPASDTPISAFQFVDAIYRKIPAGAINLVTGKGNIVGQAIIENPDVSGIAFTGSKEVGISGFRTFTRDLPKPFISEMGGKNPVIVTNSADLEKATDGVLRAAFGYGGQKCSACSRVYVEKNIANQFLERLVSKTKQLKIGLPWEKDTYLGPVINENARKKYEKAVEEAKKDGKIVFGGSVLKDGQYQRGYYVQPTIVTDLPKNHHLIKEELFLPFLCVQEFENFDDAIKQANDSEYGLTAGIFSQDKKQIDEFFSKIEAGVTYANRAQSATTGAVVQAQPFVGWKSSGISGKGAGGAYYLTQFLREQTQTICNET</sequence>
<dbReference type="Gene3D" id="3.40.605.10">
    <property type="entry name" value="Aldehyde Dehydrogenase, Chain A, domain 1"/>
    <property type="match status" value="1"/>
</dbReference>
<dbReference type="EMBL" id="CBTY010000011">
    <property type="protein sequence ID" value="CDI06710.1"/>
    <property type="molecule type" value="Genomic_DNA"/>
</dbReference>
<comment type="pathway">
    <text evidence="1">Amino-acid degradation; L-proline degradation into L-glutamate; L-glutamate from L-proline: step 2/2.</text>
</comment>
<gene>
    <name evidence="7" type="ORF">NITUZ_60237</name>
</gene>
<proteinExistence type="predicted"/>
<protein>
    <recommendedName>
        <fullName evidence="2">L-glutamate gamma-semialdehyde dehydrogenase</fullName>
        <ecNumber evidence="2">1.2.1.88</ecNumber>
    </recommendedName>
</protein>
<accession>V6AVV4</accession>
<evidence type="ECO:0000256" key="5">
    <source>
        <dbReference type="ARBA" id="ARBA00048142"/>
    </source>
</evidence>
<keyword evidence="3" id="KW-0560">Oxidoreductase</keyword>
<evidence type="ECO:0000256" key="1">
    <source>
        <dbReference type="ARBA" id="ARBA00004786"/>
    </source>
</evidence>
<comment type="caution">
    <text evidence="7">The sequence shown here is derived from an EMBL/GenBank/DDBJ whole genome shotgun (WGS) entry which is preliminary data.</text>
</comment>
<dbReference type="InterPro" id="IPR016161">
    <property type="entry name" value="Ald_DH/histidinol_DH"/>
</dbReference>
<evidence type="ECO:0000313" key="8">
    <source>
        <dbReference type="Proteomes" id="UP000018159"/>
    </source>
</evidence>
<dbReference type="Proteomes" id="UP000018159">
    <property type="component" value="Unassembled WGS sequence"/>
</dbReference>
<name>V6AVV4_9ARCH</name>
<evidence type="ECO:0000256" key="2">
    <source>
        <dbReference type="ARBA" id="ARBA00012884"/>
    </source>
</evidence>
<dbReference type="InterPro" id="IPR016162">
    <property type="entry name" value="Ald_DH_N"/>
</dbReference>
<dbReference type="RefSeq" id="WP_048197317.1">
    <property type="nucleotide sequence ID" value="NZ_CBTY010000011.1"/>
</dbReference>
<keyword evidence="8" id="KW-1185">Reference proteome</keyword>
<dbReference type="SUPFAM" id="SSF53720">
    <property type="entry name" value="ALDH-like"/>
    <property type="match status" value="1"/>
</dbReference>
<dbReference type="PANTHER" id="PTHR42862:SF1">
    <property type="entry name" value="DELTA-1-PYRROLINE-5-CARBOXYLATE DEHYDROGENASE 2, ISOFORM A-RELATED"/>
    <property type="match status" value="1"/>
</dbReference>
<comment type="catalytic activity">
    <reaction evidence="5">
        <text>L-glutamate 5-semialdehyde + NAD(+) + H2O = L-glutamate + NADH + 2 H(+)</text>
        <dbReference type="Rhea" id="RHEA:30235"/>
        <dbReference type="ChEBI" id="CHEBI:15377"/>
        <dbReference type="ChEBI" id="CHEBI:15378"/>
        <dbReference type="ChEBI" id="CHEBI:29985"/>
        <dbReference type="ChEBI" id="CHEBI:57540"/>
        <dbReference type="ChEBI" id="CHEBI:57945"/>
        <dbReference type="ChEBI" id="CHEBI:58066"/>
        <dbReference type="EC" id="1.2.1.88"/>
    </reaction>
</comment>
<feature type="domain" description="Aldehyde dehydrogenase" evidence="6">
    <location>
        <begin position="52"/>
        <end position="515"/>
    </location>
</feature>
<dbReference type="Pfam" id="PF00171">
    <property type="entry name" value="Aldedh"/>
    <property type="match status" value="1"/>
</dbReference>
<dbReference type="EC" id="1.2.1.88" evidence="2"/>
<dbReference type="GO" id="GO:0009898">
    <property type="term" value="C:cytoplasmic side of plasma membrane"/>
    <property type="evidence" value="ECO:0007669"/>
    <property type="project" value="TreeGrafter"/>
</dbReference>
<organism evidence="7 8">
    <name type="scientific">Candidatus Nitrosotenuis uzonensis</name>
    <dbReference type="NCBI Taxonomy" id="1407055"/>
    <lineage>
        <taxon>Archaea</taxon>
        <taxon>Nitrososphaerota</taxon>
        <taxon>Candidatus Nitrosotenuis</taxon>
    </lineage>
</organism>
<dbReference type="InterPro" id="IPR016163">
    <property type="entry name" value="Ald_DH_C"/>
</dbReference>
<dbReference type="Gene3D" id="3.40.309.10">
    <property type="entry name" value="Aldehyde Dehydrogenase, Chain A, domain 2"/>
    <property type="match status" value="1"/>
</dbReference>
<dbReference type="OrthoDB" id="6342at2157"/>
<dbReference type="InterPro" id="IPR016160">
    <property type="entry name" value="Ald_DH_CS_CYS"/>
</dbReference>
<dbReference type="GO" id="GO:0010133">
    <property type="term" value="P:L-proline catabolic process to L-glutamate"/>
    <property type="evidence" value="ECO:0007669"/>
    <property type="project" value="TreeGrafter"/>
</dbReference>
<reference evidence="7 8" key="1">
    <citation type="journal article" date="2013" name="PLoS ONE">
        <title>Enrichment and Genome Sequence of the Group I.1a Ammonia-Oxidizing Archaeon ?Ca. Nitrosotenuis uzonensis? Representing a Clade Globally.</title>
        <authorList>
            <person name="Lebedeva E.V."/>
            <person name="Hatzenpichler R."/>
            <person name="Pelletier E."/>
            <person name="Schuster N."/>
            <person name="Hauzmayer S."/>
            <person name="Bulaev A."/>
            <person name="Grigor'eva N.V."/>
            <person name="Galushko A."/>
            <person name="Schmid M."/>
            <person name="Palatinszky M."/>
            <person name="Le Paslier D."/>
            <person name="Daims H."/>
            <person name="Wagner M."/>
        </authorList>
    </citation>
    <scope>NUCLEOTIDE SEQUENCE [LARGE SCALE GENOMIC DNA]</scope>
    <source>
        <strain evidence="7 8">N4</strain>
    </source>
</reference>
<evidence type="ECO:0000313" key="7">
    <source>
        <dbReference type="EMBL" id="CDI06710.1"/>
    </source>
</evidence>
<evidence type="ECO:0000256" key="3">
    <source>
        <dbReference type="ARBA" id="ARBA00023002"/>
    </source>
</evidence>
<dbReference type="InterPro" id="IPR005932">
    <property type="entry name" value="RocA"/>
</dbReference>
<dbReference type="FunFam" id="3.40.309.10:FF:000005">
    <property type="entry name" value="1-pyrroline-5-carboxylate dehydrogenase 1"/>
    <property type="match status" value="1"/>
</dbReference>
<dbReference type="InterPro" id="IPR015590">
    <property type="entry name" value="Aldehyde_DH_dom"/>
</dbReference>
<dbReference type="STRING" id="1407055.NITUZ_60237"/>